<reference evidence="2 3" key="1">
    <citation type="submission" date="2018-06" db="EMBL/GenBank/DDBJ databases">
        <title>Genomic Encyclopedia of Type Strains, Phase IV (KMG-IV): sequencing the most valuable type-strain genomes for metagenomic binning, comparative biology and taxonomic classification.</title>
        <authorList>
            <person name="Goeker M."/>
        </authorList>
    </citation>
    <scope>NUCLEOTIDE SEQUENCE [LARGE SCALE GENOMIC DNA]</scope>
    <source>
        <strain evidence="2 3">DSM 45479</strain>
    </source>
</reference>
<evidence type="ECO:0000313" key="3">
    <source>
        <dbReference type="Proteomes" id="UP000248714"/>
    </source>
</evidence>
<dbReference type="SUPFAM" id="SSF47413">
    <property type="entry name" value="lambda repressor-like DNA-binding domains"/>
    <property type="match status" value="1"/>
</dbReference>
<keyword evidence="3" id="KW-1185">Reference proteome</keyword>
<protein>
    <recommendedName>
        <fullName evidence="1">DUF5753 domain-containing protein</fullName>
    </recommendedName>
</protein>
<comment type="caution">
    <text evidence="2">The sequence shown here is derived from an EMBL/GenBank/DDBJ whole genome shotgun (WGS) entry which is preliminary data.</text>
</comment>
<dbReference type="InterPro" id="IPR010982">
    <property type="entry name" value="Lambda_DNA-bd_dom_sf"/>
</dbReference>
<accession>A0ABX9DYK1</accession>
<dbReference type="Proteomes" id="UP000248714">
    <property type="component" value="Unassembled WGS sequence"/>
</dbReference>
<proteinExistence type="predicted"/>
<evidence type="ECO:0000259" key="1">
    <source>
        <dbReference type="Pfam" id="PF19054"/>
    </source>
</evidence>
<dbReference type="EMBL" id="QLTT01000014">
    <property type="protein sequence ID" value="RAS59575.1"/>
    <property type="molecule type" value="Genomic_DNA"/>
</dbReference>
<organism evidence="2 3">
    <name type="scientific">Lentzea atacamensis</name>
    <dbReference type="NCBI Taxonomy" id="531938"/>
    <lineage>
        <taxon>Bacteria</taxon>
        <taxon>Bacillati</taxon>
        <taxon>Actinomycetota</taxon>
        <taxon>Actinomycetes</taxon>
        <taxon>Pseudonocardiales</taxon>
        <taxon>Pseudonocardiaceae</taxon>
        <taxon>Lentzea</taxon>
    </lineage>
</organism>
<dbReference type="RefSeq" id="WP_146772064.1">
    <property type="nucleotide sequence ID" value="NZ_QLTT01000014.1"/>
</dbReference>
<feature type="domain" description="DUF5753" evidence="1">
    <location>
        <begin position="106"/>
        <end position="238"/>
    </location>
</feature>
<name>A0ABX9DYK1_9PSEU</name>
<dbReference type="CDD" id="cd00093">
    <property type="entry name" value="HTH_XRE"/>
    <property type="match status" value="1"/>
</dbReference>
<gene>
    <name evidence="2" type="ORF">C8D87_114187</name>
</gene>
<dbReference type="InterPro" id="IPR001387">
    <property type="entry name" value="Cro/C1-type_HTH"/>
</dbReference>
<sequence>MEVRISRETARQIIRYQLIHCRSLSGATQKEAADHLGITQPHYAQFLYHPTQKGYQAPLPEQLEALLIFFGVADRFPILKQVLEIARTGAPGKMHPVGVISDLDMYLALEFFAESITNYEPMLIHTLLQTPQYSRALAEFSKLGNPEIDVVAEVNKRIGRQVPLTRKPSPLRFTAFVEERALKGIVHPDPEINAEIMTEQRQHVLRASQHNENVVLRVLRDNFHLRAPGNRQLSLVEVHPEQWTPS</sequence>
<dbReference type="Pfam" id="PF19054">
    <property type="entry name" value="DUF5753"/>
    <property type="match status" value="1"/>
</dbReference>
<evidence type="ECO:0000313" key="2">
    <source>
        <dbReference type="EMBL" id="RAS59575.1"/>
    </source>
</evidence>
<dbReference type="InterPro" id="IPR043917">
    <property type="entry name" value="DUF5753"/>
</dbReference>